<accession>A0A5M3PY49</accession>
<reference evidence="1 2" key="1">
    <citation type="journal article" date="2019" name="J. Gen. Appl. Microbiol.">
        <title>Aerobic degradation of cis-dichloroethene by the marine bacterium Marinobacter salsuginis strain 5N-3.</title>
        <authorList>
            <person name="Inoue Y."/>
            <person name="Fukunaga Y."/>
            <person name="Katsumata H."/>
            <person name="Ohji S."/>
            <person name="Hosoyama A."/>
            <person name="Mori K."/>
            <person name="Ando K."/>
        </authorList>
    </citation>
    <scope>NUCLEOTIDE SEQUENCE [LARGE SCALE GENOMIC DNA]</scope>
    <source>
        <strain evidence="1 2">NBRC 109114</strain>
    </source>
</reference>
<proteinExistence type="predicted"/>
<name>A0A5M3PY49_9GAMM</name>
<dbReference type="SUPFAM" id="SSF56059">
    <property type="entry name" value="Glutathione synthetase ATP-binding domain-like"/>
    <property type="match status" value="1"/>
</dbReference>
<dbReference type="AlphaFoldDB" id="A0A5M3PY49"/>
<comment type="caution">
    <text evidence="1">The sequence shown here is derived from an EMBL/GenBank/DDBJ whole genome shotgun (WGS) entry which is preliminary data.</text>
</comment>
<evidence type="ECO:0000313" key="1">
    <source>
        <dbReference type="EMBL" id="GBO87872.1"/>
    </source>
</evidence>
<protein>
    <recommendedName>
        <fullName evidence="3">Glutathione synthase</fullName>
    </recommendedName>
</protein>
<dbReference type="Proteomes" id="UP000387223">
    <property type="component" value="Unassembled WGS sequence"/>
</dbReference>
<dbReference type="EMBL" id="BGZI01000007">
    <property type="protein sequence ID" value="GBO87872.1"/>
    <property type="molecule type" value="Genomic_DNA"/>
</dbReference>
<gene>
    <name evidence="1" type="ORF">MSSD14B_15400</name>
</gene>
<evidence type="ECO:0000313" key="2">
    <source>
        <dbReference type="Proteomes" id="UP000387223"/>
    </source>
</evidence>
<evidence type="ECO:0008006" key="3">
    <source>
        <dbReference type="Google" id="ProtNLM"/>
    </source>
</evidence>
<sequence length="262" mass="29693">MLAMFHQEWQRQGRDSVPARLAIVDDDPQSQFMFPEFRLAQQMLEARGIETVILDPSELDYTNGVLTARGRPIDMVYNRLVDFALEAPNHRALRHAYLDNAVVVTPNPRVHALMADKRNLILLSDARTLREWGLNETEAGYLEKAVPDTRLVSAEDAETLWSNRRRLFFKPVAGHGSKGVYRGEKLTRRVFEDILKGDYIAQNFVPAGERTLRIDGEVTTRKVDIRLYTYAGQLLLAAARVYQGQATNFRTSGGGFAPVFQV</sequence>
<organism evidence="1 2">
    <name type="scientific">Marinobacter salsuginis</name>
    <dbReference type="NCBI Taxonomy" id="418719"/>
    <lineage>
        <taxon>Bacteria</taxon>
        <taxon>Pseudomonadati</taxon>
        <taxon>Pseudomonadota</taxon>
        <taxon>Gammaproteobacteria</taxon>
        <taxon>Pseudomonadales</taxon>
        <taxon>Marinobacteraceae</taxon>
        <taxon>Marinobacter</taxon>
    </lineage>
</organism>